<keyword evidence="1" id="KW-1133">Transmembrane helix</keyword>
<sequence length="231" mass="24850">MESELVLSYTSAYLIGLMGSAHCLGMCGGISASLSMALPVGAGYRRRQTLMLLAFNGGRIASYVAIATLVALLSTSAADQYASIGPILRTLAGSLLILMGLSMGRWWQGIRYVERLGSPVWKKVSPLTRRVMPVDRTWKALILGGLWGWLPCGLIYSTLGWAALQPSVGSAAMTMLFFGLGTLPSMLATGYAAGWINRLKGNSRFRQLTAVLLIGFGIWTLPLMHLTHSGH</sequence>
<feature type="transmembrane region" description="Helical" evidence="1">
    <location>
        <begin position="50"/>
        <end position="74"/>
    </location>
</feature>
<keyword evidence="4" id="KW-1185">Reference proteome</keyword>
<dbReference type="OrthoDB" id="9798690at2"/>
<organism evidence="3 4">
    <name type="scientific">Marinobacter confluentis</name>
    <dbReference type="NCBI Taxonomy" id="1697557"/>
    <lineage>
        <taxon>Bacteria</taxon>
        <taxon>Pseudomonadati</taxon>
        <taxon>Pseudomonadota</taxon>
        <taxon>Gammaproteobacteria</taxon>
        <taxon>Pseudomonadales</taxon>
        <taxon>Marinobacteraceae</taxon>
        <taxon>Marinobacter</taxon>
    </lineage>
</organism>
<dbReference type="Proteomes" id="UP000298325">
    <property type="component" value="Unassembled WGS sequence"/>
</dbReference>
<dbReference type="AlphaFoldDB" id="A0A4Z1C4U0"/>
<evidence type="ECO:0000313" key="3">
    <source>
        <dbReference type="EMBL" id="TGN41401.1"/>
    </source>
</evidence>
<gene>
    <name evidence="3" type="ORF">E5Q11_02350</name>
</gene>
<reference evidence="3 4" key="1">
    <citation type="submission" date="2019-04" db="EMBL/GenBank/DDBJ databases">
        <authorList>
            <person name="Park S."/>
            <person name="Yoon J.-H."/>
        </authorList>
    </citation>
    <scope>NUCLEOTIDE SEQUENCE [LARGE SCALE GENOMIC DNA]</scope>
    <source>
        <strain evidence="3 4">HJM-18</strain>
    </source>
</reference>
<dbReference type="Pfam" id="PF13386">
    <property type="entry name" value="DsbD_2"/>
    <property type="match status" value="1"/>
</dbReference>
<feature type="domain" description="Urease accessory protein UreH-like transmembrane" evidence="2">
    <location>
        <begin position="12"/>
        <end position="219"/>
    </location>
</feature>
<dbReference type="EMBL" id="SRPF01000001">
    <property type="protein sequence ID" value="TGN41401.1"/>
    <property type="molecule type" value="Genomic_DNA"/>
</dbReference>
<evidence type="ECO:0000256" key="1">
    <source>
        <dbReference type="SAM" id="Phobius"/>
    </source>
</evidence>
<dbReference type="PANTHER" id="PTHR42208:SF1">
    <property type="entry name" value="HEAVY METAL TRANSPORTER"/>
    <property type="match status" value="1"/>
</dbReference>
<name>A0A4Z1C4U0_9GAMM</name>
<feature type="transmembrane region" description="Helical" evidence="1">
    <location>
        <begin position="176"/>
        <end position="196"/>
    </location>
</feature>
<accession>A0A4Z1C4U0</accession>
<dbReference type="InterPro" id="IPR039447">
    <property type="entry name" value="UreH-like_TM_dom"/>
</dbReference>
<protein>
    <submittedName>
        <fullName evidence="3">Sulfite exporter TauE/SafE family protein</fullName>
    </submittedName>
</protein>
<keyword evidence="1" id="KW-0472">Membrane</keyword>
<dbReference type="PANTHER" id="PTHR42208">
    <property type="entry name" value="HEAVY METAL TRANSPORTER-RELATED"/>
    <property type="match status" value="1"/>
</dbReference>
<dbReference type="RefSeq" id="WP_135801786.1">
    <property type="nucleotide sequence ID" value="NZ_SRPF01000001.1"/>
</dbReference>
<proteinExistence type="predicted"/>
<feature type="transmembrane region" description="Helical" evidence="1">
    <location>
        <begin position="12"/>
        <end position="38"/>
    </location>
</feature>
<comment type="caution">
    <text evidence="3">The sequence shown here is derived from an EMBL/GenBank/DDBJ whole genome shotgun (WGS) entry which is preliminary data.</text>
</comment>
<feature type="transmembrane region" description="Helical" evidence="1">
    <location>
        <begin position="208"/>
        <end position="226"/>
    </location>
</feature>
<feature type="transmembrane region" description="Helical" evidence="1">
    <location>
        <begin position="140"/>
        <end position="164"/>
    </location>
</feature>
<evidence type="ECO:0000259" key="2">
    <source>
        <dbReference type="Pfam" id="PF13386"/>
    </source>
</evidence>
<feature type="transmembrane region" description="Helical" evidence="1">
    <location>
        <begin position="80"/>
        <end position="101"/>
    </location>
</feature>
<evidence type="ECO:0000313" key="4">
    <source>
        <dbReference type="Proteomes" id="UP000298325"/>
    </source>
</evidence>
<keyword evidence="1" id="KW-0812">Transmembrane</keyword>